<evidence type="ECO:0000256" key="1">
    <source>
        <dbReference type="SAM" id="Phobius"/>
    </source>
</evidence>
<dbReference type="EMBL" id="OBEH01000001">
    <property type="protein sequence ID" value="SNY95190.1"/>
    <property type="molecule type" value="Genomic_DNA"/>
</dbReference>
<keyword evidence="1" id="KW-0472">Membrane</keyword>
<name>A0A285MDE7_9FLAO</name>
<protein>
    <recommendedName>
        <fullName evidence="4">DUF3955 domain-containing protein</fullName>
    </recommendedName>
</protein>
<evidence type="ECO:0008006" key="4">
    <source>
        <dbReference type="Google" id="ProtNLM"/>
    </source>
</evidence>
<reference evidence="3" key="1">
    <citation type="submission" date="2017-09" db="EMBL/GenBank/DDBJ databases">
        <authorList>
            <person name="Varghese N."/>
            <person name="Submissions S."/>
        </authorList>
    </citation>
    <scope>NUCLEOTIDE SEQUENCE [LARGE SCALE GENOMIC DNA]</scope>
    <source>
        <strain evidence="3">DSM 25885</strain>
    </source>
</reference>
<gene>
    <name evidence="2" type="ORF">SAMN06265377_0856</name>
</gene>
<organism evidence="2 3">
    <name type="scientific">Flagellimonas pacifica</name>
    <dbReference type="NCBI Taxonomy" id="1247520"/>
    <lineage>
        <taxon>Bacteria</taxon>
        <taxon>Pseudomonadati</taxon>
        <taxon>Bacteroidota</taxon>
        <taxon>Flavobacteriia</taxon>
        <taxon>Flavobacteriales</taxon>
        <taxon>Flavobacteriaceae</taxon>
        <taxon>Flagellimonas</taxon>
    </lineage>
</organism>
<sequence>MNKTFIIILILLAMGLIVYNVTLVDFENPFQGDSTIALIGIVASLCAIVLLLIFMASKKIDKKLKED</sequence>
<evidence type="ECO:0000313" key="2">
    <source>
        <dbReference type="EMBL" id="SNY95190.1"/>
    </source>
</evidence>
<keyword evidence="3" id="KW-1185">Reference proteome</keyword>
<dbReference type="OrthoDB" id="1453319at2"/>
<dbReference type="RefSeq" id="WP_097044516.1">
    <property type="nucleotide sequence ID" value="NZ_OBEH01000001.1"/>
</dbReference>
<keyword evidence="1" id="KW-0812">Transmembrane</keyword>
<dbReference type="AlphaFoldDB" id="A0A285MDE7"/>
<feature type="transmembrane region" description="Helical" evidence="1">
    <location>
        <begin position="36"/>
        <end position="56"/>
    </location>
</feature>
<dbReference type="Proteomes" id="UP000219048">
    <property type="component" value="Unassembled WGS sequence"/>
</dbReference>
<keyword evidence="1" id="KW-1133">Transmembrane helix</keyword>
<evidence type="ECO:0000313" key="3">
    <source>
        <dbReference type="Proteomes" id="UP000219048"/>
    </source>
</evidence>
<proteinExistence type="predicted"/>
<accession>A0A285MDE7</accession>